<dbReference type="AlphaFoldDB" id="A0AAV3ZQP0"/>
<reference evidence="1 2" key="1">
    <citation type="journal article" date="2021" name="Elife">
        <title>Chloroplast acquisition without the gene transfer in kleptoplastic sea slugs, Plakobranchus ocellatus.</title>
        <authorList>
            <person name="Maeda T."/>
            <person name="Takahashi S."/>
            <person name="Yoshida T."/>
            <person name="Shimamura S."/>
            <person name="Takaki Y."/>
            <person name="Nagai Y."/>
            <person name="Toyoda A."/>
            <person name="Suzuki Y."/>
            <person name="Arimoto A."/>
            <person name="Ishii H."/>
            <person name="Satoh N."/>
            <person name="Nishiyama T."/>
            <person name="Hasebe M."/>
            <person name="Maruyama T."/>
            <person name="Minagawa J."/>
            <person name="Obokata J."/>
            <person name="Shigenobu S."/>
        </authorList>
    </citation>
    <scope>NUCLEOTIDE SEQUENCE [LARGE SCALE GENOMIC DNA]</scope>
</reference>
<dbReference type="Proteomes" id="UP000735302">
    <property type="component" value="Unassembled WGS sequence"/>
</dbReference>
<evidence type="ECO:0000313" key="2">
    <source>
        <dbReference type="Proteomes" id="UP000735302"/>
    </source>
</evidence>
<sequence>MKTYVLSARLYGSEYWTINEETEEKNRSSGDVVYQKNDDIMDRKKSNELILKEAISSDHQLKPQERGNFQFLNLICRLKDLENLAITGKIGGKGSRGRRKEI</sequence>
<accession>A0AAV3ZQP0</accession>
<evidence type="ECO:0000313" key="1">
    <source>
        <dbReference type="EMBL" id="GFN97501.1"/>
    </source>
</evidence>
<gene>
    <name evidence="1" type="ORF">PoB_002400700</name>
</gene>
<name>A0AAV3ZQP0_9GAST</name>
<proteinExistence type="predicted"/>
<organism evidence="1 2">
    <name type="scientific">Plakobranchus ocellatus</name>
    <dbReference type="NCBI Taxonomy" id="259542"/>
    <lineage>
        <taxon>Eukaryota</taxon>
        <taxon>Metazoa</taxon>
        <taxon>Spiralia</taxon>
        <taxon>Lophotrochozoa</taxon>
        <taxon>Mollusca</taxon>
        <taxon>Gastropoda</taxon>
        <taxon>Heterobranchia</taxon>
        <taxon>Euthyneura</taxon>
        <taxon>Panpulmonata</taxon>
        <taxon>Sacoglossa</taxon>
        <taxon>Placobranchoidea</taxon>
        <taxon>Plakobranchidae</taxon>
        <taxon>Plakobranchus</taxon>
    </lineage>
</organism>
<dbReference type="EMBL" id="BLXT01002784">
    <property type="protein sequence ID" value="GFN97501.1"/>
    <property type="molecule type" value="Genomic_DNA"/>
</dbReference>
<protein>
    <submittedName>
        <fullName evidence="1">Uncharacterized protein</fullName>
    </submittedName>
</protein>
<keyword evidence="2" id="KW-1185">Reference proteome</keyword>
<comment type="caution">
    <text evidence="1">The sequence shown here is derived from an EMBL/GenBank/DDBJ whole genome shotgun (WGS) entry which is preliminary data.</text>
</comment>